<dbReference type="PANTHER" id="PTHR31779:SF5">
    <property type="entry name" value="ZN(II)2CYS6 TRANSCRIPTION FACTOR (EUROFUNG)"/>
    <property type="match status" value="1"/>
</dbReference>
<dbReference type="GO" id="GO:0009410">
    <property type="term" value="P:response to xenobiotic stimulus"/>
    <property type="evidence" value="ECO:0007669"/>
    <property type="project" value="TreeGrafter"/>
</dbReference>
<keyword evidence="1" id="KW-0479">Metal-binding</keyword>
<dbReference type="GO" id="GO:0008270">
    <property type="term" value="F:zinc ion binding"/>
    <property type="evidence" value="ECO:0007669"/>
    <property type="project" value="InterPro"/>
</dbReference>
<dbReference type="GO" id="GO:0003677">
    <property type="term" value="F:DNA binding"/>
    <property type="evidence" value="ECO:0007669"/>
    <property type="project" value="UniProtKB-KW"/>
</dbReference>
<evidence type="ECO:0000256" key="1">
    <source>
        <dbReference type="ARBA" id="ARBA00022723"/>
    </source>
</evidence>
<keyword evidence="5" id="KW-0804">Transcription</keyword>
<dbReference type="Pfam" id="PF00172">
    <property type="entry name" value="Zn_clus"/>
    <property type="match status" value="1"/>
</dbReference>
<reference evidence="10" key="1">
    <citation type="journal article" date="2015" name="Genome Announc.">
        <title>Draft genome sequence of the fungus Penicillium brasilianum MG11.</title>
        <authorList>
            <person name="Horn F."/>
            <person name="Linde J."/>
            <person name="Mattern D.J."/>
            <person name="Walther G."/>
            <person name="Guthke R."/>
            <person name="Brakhage A.A."/>
            <person name="Valiante V."/>
        </authorList>
    </citation>
    <scope>NUCLEOTIDE SEQUENCE [LARGE SCALE GENOMIC DNA]</scope>
    <source>
        <strain evidence="10">MG11</strain>
    </source>
</reference>
<keyword evidence="3" id="KW-0805">Transcription regulation</keyword>
<dbReference type="SMART" id="SM00066">
    <property type="entry name" value="GAL4"/>
    <property type="match status" value="1"/>
</dbReference>
<keyword evidence="10" id="KW-1185">Reference proteome</keyword>
<sequence length="543" mass="60962">MSGNRGRIRAHMACEPCRERKKKCDGKQPCSLCVRFGYACSFGSCHRKRRHFERGSPSASPPPAMAASKEASNFEARVSSTEANSGAAFVRNFGLHFESPNTQRLQTFAWNVGRNKSFVSKAASSFMEIVPKTKLMELVHFYFGKFHPYFGFIDRDGFMRRLEAKWMNSTPEEPFDAIVSGVAAMGYLFSRRDGCVPEAQFVETSRVIIELNSASGPPSIDIITALLLRVAYLRMTDSPYPAWMASCTLMHMIELSDLHIEPTSAKILEQLTEPCDPNTRRRLFGIAQYLHLWMAFELRQSGVPLHRFHFPLPLPSPGDYTSEVLSLLSLSESLSPEHSKDSQELEITISKVLSSVFIHSASTVAQCNLTLCIYRRLRALNCNPTPQIYDQMFKLMTKALALVRELVASCCPWHGTASVSFQIVCTLLVMNDHETTSYLEDAMNTLRTIHAVYDTEVMKETYRIACMLIAMQYRRKENDLNLLKTVVLSHSAVAIDKSNPVLATQTAPSSSEPSWLGDLVSDINGFSAFDLEQFFNSDFSALP</sequence>
<dbReference type="PROSITE" id="PS00463">
    <property type="entry name" value="ZN2_CY6_FUNGAL_1"/>
    <property type="match status" value="1"/>
</dbReference>
<feature type="region of interest" description="Disordered" evidence="7">
    <location>
        <begin position="51"/>
        <end position="71"/>
    </location>
</feature>
<dbReference type="AlphaFoldDB" id="A0A0F7U5D6"/>
<dbReference type="CDD" id="cd00067">
    <property type="entry name" value="GAL4"/>
    <property type="match status" value="1"/>
</dbReference>
<dbReference type="GO" id="GO:0006351">
    <property type="term" value="P:DNA-templated transcription"/>
    <property type="evidence" value="ECO:0007669"/>
    <property type="project" value="InterPro"/>
</dbReference>
<evidence type="ECO:0000259" key="8">
    <source>
        <dbReference type="PROSITE" id="PS50048"/>
    </source>
</evidence>
<evidence type="ECO:0000313" key="10">
    <source>
        <dbReference type="Proteomes" id="UP000042958"/>
    </source>
</evidence>
<dbReference type="OrthoDB" id="9986881at2759"/>
<organism evidence="9 10">
    <name type="scientific">Penicillium brasilianum</name>
    <dbReference type="NCBI Taxonomy" id="104259"/>
    <lineage>
        <taxon>Eukaryota</taxon>
        <taxon>Fungi</taxon>
        <taxon>Dikarya</taxon>
        <taxon>Ascomycota</taxon>
        <taxon>Pezizomycotina</taxon>
        <taxon>Eurotiomycetes</taxon>
        <taxon>Eurotiomycetidae</taxon>
        <taxon>Eurotiales</taxon>
        <taxon>Aspergillaceae</taxon>
        <taxon>Penicillium</taxon>
    </lineage>
</organism>
<dbReference type="InterPro" id="IPR036864">
    <property type="entry name" value="Zn2-C6_fun-type_DNA-bd_sf"/>
</dbReference>
<evidence type="ECO:0000256" key="4">
    <source>
        <dbReference type="ARBA" id="ARBA00023125"/>
    </source>
</evidence>
<feature type="domain" description="Zn(2)-C6 fungal-type" evidence="8">
    <location>
        <begin position="13"/>
        <end position="42"/>
    </location>
</feature>
<evidence type="ECO:0000256" key="2">
    <source>
        <dbReference type="ARBA" id="ARBA00022833"/>
    </source>
</evidence>
<dbReference type="InterPro" id="IPR007219">
    <property type="entry name" value="XnlR_reg_dom"/>
</dbReference>
<dbReference type="GO" id="GO:0000981">
    <property type="term" value="F:DNA-binding transcription factor activity, RNA polymerase II-specific"/>
    <property type="evidence" value="ECO:0007669"/>
    <property type="project" value="InterPro"/>
</dbReference>
<accession>A0A0F7U5D6</accession>
<keyword evidence="4" id="KW-0238">DNA-binding</keyword>
<name>A0A0F7U5D6_PENBI</name>
<protein>
    <recommendedName>
        <fullName evidence="8">Zn(2)-C6 fungal-type domain-containing protein</fullName>
    </recommendedName>
</protein>
<dbReference type="Proteomes" id="UP000042958">
    <property type="component" value="Unassembled WGS sequence"/>
</dbReference>
<dbReference type="PROSITE" id="PS50048">
    <property type="entry name" value="ZN2_CY6_FUNGAL_2"/>
    <property type="match status" value="1"/>
</dbReference>
<evidence type="ECO:0000256" key="5">
    <source>
        <dbReference type="ARBA" id="ARBA00023163"/>
    </source>
</evidence>
<evidence type="ECO:0000256" key="3">
    <source>
        <dbReference type="ARBA" id="ARBA00023015"/>
    </source>
</evidence>
<keyword evidence="2" id="KW-0862">Zinc</keyword>
<dbReference type="EMBL" id="CDHK01000020">
    <property type="protein sequence ID" value="CEJ62657.1"/>
    <property type="molecule type" value="Genomic_DNA"/>
</dbReference>
<dbReference type="SUPFAM" id="SSF57701">
    <property type="entry name" value="Zn2/Cys6 DNA-binding domain"/>
    <property type="match status" value="1"/>
</dbReference>
<gene>
    <name evidence="9" type="ORF">PMG11_11151</name>
</gene>
<evidence type="ECO:0000256" key="6">
    <source>
        <dbReference type="ARBA" id="ARBA00023242"/>
    </source>
</evidence>
<dbReference type="Pfam" id="PF04082">
    <property type="entry name" value="Fungal_trans"/>
    <property type="match status" value="1"/>
</dbReference>
<dbReference type="PANTHER" id="PTHR31779">
    <property type="entry name" value="2-NITROPROPANE DIOXYGENASE FAMILY, PUTATIVE (AFU_ORTHOLOGUE AFUA_2G17430)-RELATED"/>
    <property type="match status" value="1"/>
</dbReference>
<dbReference type="InterPro" id="IPR001138">
    <property type="entry name" value="Zn2Cys6_DnaBD"/>
</dbReference>
<dbReference type="InterPro" id="IPR052478">
    <property type="entry name" value="Metabolite_Synth_Reg"/>
</dbReference>
<proteinExistence type="predicted"/>
<evidence type="ECO:0000256" key="7">
    <source>
        <dbReference type="SAM" id="MobiDB-lite"/>
    </source>
</evidence>
<keyword evidence="6" id="KW-0539">Nucleus</keyword>
<evidence type="ECO:0000313" key="9">
    <source>
        <dbReference type="EMBL" id="CEJ62657.1"/>
    </source>
</evidence>
<dbReference type="CDD" id="cd12148">
    <property type="entry name" value="fungal_TF_MHR"/>
    <property type="match status" value="1"/>
</dbReference>
<dbReference type="Gene3D" id="4.10.240.10">
    <property type="entry name" value="Zn(2)-C6 fungal-type DNA-binding domain"/>
    <property type="match status" value="1"/>
</dbReference>